<keyword evidence="2" id="KW-0689">Ribosomal protein</keyword>
<dbReference type="Gene3D" id="3.30.1440.10">
    <property type="match status" value="1"/>
</dbReference>
<dbReference type="GO" id="GO:0005840">
    <property type="term" value="C:ribosome"/>
    <property type="evidence" value="ECO:0007669"/>
    <property type="project" value="UniProtKB-KW"/>
</dbReference>
<evidence type="ECO:0000256" key="3">
    <source>
        <dbReference type="ARBA" id="ARBA00023274"/>
    </source>
</evidence>
<evidence type="ECO:0000313" key="6">
    <source>
        <dbReference type="Proteomes" id="UP000092124"/>
    </source>
</evidence>
<sequence>MWRLRLIDSEKYRDLKGREAETDRPGQLSQTPEFPKATDTSRSFGIRRNEKTALHCTEGPGQMKSWKSSEGAEYELWKDNFPDAGNVRFGVQECTDLGINYDSSCFSSLLTPAGHIRLSSLNIGTCLLRY</sequence>
<comment type="similarity">
    <text evidence="1">Belongs to the universal ribosomal protein uL5 family.</text>
</comment>
<dbReference type="GO" id="GO:1990904">
    <property type="term" value="C:ribonucleoprotein complex"/>
    <property type="evidence" value="ECO:0007669"/>
    <property type="project" value="UniProtKB-KW"/>
</dbReference>
<dbReference type="STRING" id="56216.A0A1A6HMK1"/>
<dbReference type="AlphaFoldDB" id="A0A1A6HMK1"/>
<dbReference type="EMBL" id="LZPO01027203">
    <property type="protein sequence ID" value="OBS79205.1"/>
    <property type="molecule type" value="Genomic_DNA"/>
</dbReference>
<organism evidence="5 6">
    <name type="scientific">Neotoma lepida</name>
    <name type="common">Desert woodrat</name>
    <dbReference type="NCBI Taxonomy" id="56216"/>
    <lineage>
        <taxon>Eukaryota</taxon>
        <taxon>Metazoa</taxon>
        <taxon>Chordata</taxon>
        <taxon>Craniata</taxon>
        <taxon>Vertebrata</taxon>
        <taxon>Euteleostomi</taxon>
        <taxon>Mammalia</taxon>
        <taxon>Eutheria</taxon>
        <taxon>Euarchontoglires</taxon>
        <taxon>Glires</taxon>
        <taxon>Rodentia</taxon>
        <taxon>Myomorpha</taxon>
        <taxon>Muroidea</taxon>
        <taxon>Cricetidae</taxon>
        <taxon>Neotominae</taxon>
        <taxon>Neotoma</taxon>
    </lineage>
</organism>
<reference evidence="5 6" key="1">
    <citation type="submission" date="2016-06" db="EMBL/GenBank/DDBJ databases">
        <title>The Draft Genome Sequence and Annotation of the Desert Woodrat Neotoma lepida.</title>
        <authorList>
            <person name="Campbell M."/>
            <person name="Oakeson K.F."/>
            <person name="Yandell M."/>
            <person name="Halpert J.R."/>
            <person name="Dearing D."/>
        </authorList>
    </citation>
    <scope>NUCLEOTIDE SEQUENCE [LARGE SCALE GENOMIC DNA]</scope>
    <source>
        <strain evidence="5">417</strain>
        <tissue evidence="5">Liver</tissue>
    </source>
</reference>
<proteinExistence type="inferred from homology"/>
<protein>
    <submittedName>
        <fullName evidence="5">Uncharacterized protein</fullName>
    </submittedName>
</protein>
<feature type="region of interest" description="Disordered" evidence="4">
    <location>
        <begin position="14"/>
        <end position="42"/>
    </location>
</feature>
<comment type="caution">
    <text evidence="5">The sequence shown here is derived from an EMBL/GenBank/DDBJ whole genome shotgun (WGS) entry which is preliminary data.</text>
</comment>
<keyword evidence="3" id="KW-0687">Ribonucleoprotein</keyword>
<keyword evidence="6" id="KW-1185">Reference proteome</keyword>
<dbReference type="GO" id="GO:0006412">
    <property type="term" value="P:translation"/>
    <property type="evidence" value="ECO:0007669"/>
    <property type="project" value="InterPro"/>
</dbReference>
<evidence type="ECO:0000313" key="5">
    <source>
        <dbReference type="EMBL" id="OBS79205.1"/>
    </source>
</evidence>
<accession>A0A1A6HMK1</accession>
<dbReference type="InterPro" id="IPR002132">
    <property type="entry name" value="Ribosomal_uL5"/>
</dbReference>
<feature type="compositionally biased region" description="Basic and acidic residues" evidence="4">
    <location>
        <begin position="14"/>
        <end position="24"/>
    </location>
</feature>
<evidence type="ECO:0000256" key="4">
    <source>
        <dbReference type="SAM" id="MobiDB-lite"/>
    </source>
</evidence>
<dbReference type="GO" id="GO:0003735">
    <property type="term" value="F:structural constituent of ribosome"/>
    <property type="evidence" value="ECO:0007669"/>
    <property type="project" value="InterPro"/>
</dbReference>
<dbReference type="PANTHER" id="PTHR11994">
    <property type="entry name" value="60S RIBOSOMAL PROTEIN L11-RELATED"/>
    <property type="match status" value="1"/>
</dbReference>
<evidence type="ECO:0000256" key="1">
    <source>
        <dbReference type="ARBA" id="ARBA00008553"/>
    </source>
</evidence>
<gene>
    <name evidence="5" type="ORF">A6R68_18400</name>
</gene>
<dbReference type="SUPFAM" id="SSF55282">
    <property type="entry name" value="RL5-like"/>
    <property type="match status" value="1"/>
</dbReference>
<name>A0A1A6HMK1_NEOLE</name>
<evidence type="ECO:0000256" key="2">
    <source>
        <dbReference type="ARBA" id="ARBA00022980"/>
    </source>
</evidence>
<dbReference type="Proteomes" id="UP000092124">
    <property type="component" value="Unassembled WGS sequence"/>
</dbReference>
<feature type="compositionally biased region" description="Polar residues" evidence="4">
    <location>
        <begin position="27"/>
        <end position="42"/>
    </location>
</feature>
<dbReference type="InterPro" id="IPR022803">
    <property type="entry name" value="Ribosomal_uL5_dom_sf"/>
</dbReference>
<dbReference type="OrthoDB" id="1734943at2759"/>